<dbReference type="PANTHER" id="PTHR10749:SF5">
    <property type="entry name" value="PHOSPHORYLASE B KINASE REGULATORY SUBUNIT ALPHA, LIVER ISOFORM"/>
    <property type="match status" value="1"/>
</dbReference>
<keyword evidence="14" id="KW-0807">Transducer</keyword>
<keyword evidence="12" id="KW-0675">Receptor</keyword>
<name>A0A8B9DBS9_ANSCY</name>
<dbReference type="InterPro" id="IPR008928">
    <property type="entry name" value="6-hairpin_glycosidase_sf"/>
</dbReference>
<reference evidence="23" key="2">
    <citation type="submission" date="2025-09" db="UniProtKB">
        <authorList>
            <consortium name="Ensembl"/>
        </authorList>
    </citation>
    <scope>IDENTIFICATION</scope>
</reference>
<dbReference type="Ensembl" id="ENSACDT00005004871.1">
    <property type="protein sequence ID" value="ENSACDP00005004034.1"/>
    <property type="gene ID" value="ENSACDG00005002950.1"/>
</dbReference>
<evidence type="ECO:0000256" key="11">
    <source>
        <dbReference type="ARBA" id="ARBA00023136"/>
    </source>
</evidence>
<dbReference type="InterPro" id="IPR008734">
    <property type="entry name" value="PHK_A/B_su"/>
</dbReference>
<feature type="domain" description="Pentraxin (PTX)" evidence="22">
    <location>
        <begin position="58"/>
        <end position="262"/>
    </location>
</feature>
<feature type="region of interest" description="Disordered" evidence="20">
    <location>
        <begin position="1764"/>
        <end position="1786"/>
    </location>
</feature>
<dbReference type="InterPro" id="IPR058772">
    <property type="entry name" value="ADGRG2_N"/>
</dbReference>
<sequence>MFFVVTMLYLFIFFSSRMVAWGKQHCCVGRIQHILLRFRIALAVLLLHLFLATAGKDHEDFLGRYKAVFKTECEDPWIMSPRISLLSLKEFTVCVHLKLNSLSSPWTAYVYNQETPNSNLSANKYDLGLTGDNGKLGIWLFGNQINMTAVLHENTWHQICTQWKSEDEEVKLFINGTKKGNKKLPGKMYLPGKGQFLLGCARLPGTATSPNLGMAGELYMFRMWDKANIKLAKDCRDGSVVRWRKEDWVYNKTIEEDNSLPCDTEETTRPAGDWFVQIKPAGLVTLTEAANSGASAATTVSETLNITDYYSTATPGETILCNTSSVCNFSVFYVGKVKLQAREESNTSLNVEIINNVTTNNQVATLIPISTATLQELRISEFNKTLQEVSESSVMECTAENQSIHCNFIIKLAKKENISSLRDRAEVSKIEQCCCSSLKYCSLTAEELKMYTIEVPPHPIWVPFFHSSSPPKKTAVSSFKSNAFLSPTVLSVKQSPTVRPLIPPFTEISFSGTLSTSPLSETSATSTTAASTSSTTDTTTLSTSESLAQPTGTTFPSIASNKSITTALPSTTATKSVANVALSIKSDATYLSKPITIISPAVGLTKPTAVSSSKLPPRPPIAIPPTETTTKSVAQIPRATDSTQPITGDKNITSAPTLPFTPFTITLAPSVSPGKHSVSASHPHSTADGHGSLPNGSTGKILSATMYTTSIYTAVNITTPEQIVSKIEGDLAAGKVEPNYVERMVSEVSKVLTASQPLSSQISNRIIKLVDYMGLKLNFSTTSADFSSPSLALAVVKTNSIRSNQMSFAVQDSSDLQNPVTGLLSAGTDHKDAWVRDNVYSILAVWGLGMAYRKNADRDEDKAKAYELEQNVVKLMRGLLQCMMRQVDKVEKFKCTQSTKDCLHAKYNSATCATVVGDDQWGHLQVDATSLYLLFLAQMTASGLRIIFTLDEVAFIQNLVFYIEAAYKVADYGIWERGDKTNQGIPELNASSVGMAKAALEAIDELDLFGAHGGHKSVIHVLPDEVEHCQSILYSMLPRASTSKEIDAGLLSIISYPAFAVEDINLVNVTKSEIISKLQGRYGCCRFLRDGYKTPREDPSRLHYDPAELKLFENIECEWPVFWTYFLIDGVFNEDKIQVEEYREALEGILIREKNGIVLMPELYAVPPEKVDEEYENPHSVDRAPMGKLPHLWGQSMYVLSCLLAEGFLAAGEIDPLNRRFSTGFKPDVVVQVTILAESNQIKNLLQDHGIDVQSIADIHPLRVQPARILSNLYTKLGRNENMKLSGRPHRHIGVLGTSKLYVIRNQIFAFTPQFTDQHHFYLALDNQMIVEMLKTELAYLTSCWRMTGRPTLTFPITHTMLVDDGTDIHPAVLATIRKLEDGYFGGARVKIGKLSEFLTTSFHTHLSFLDPDCDVKLFDDPNEGRCSPDSEYGGYPADFCEKESQDELDQYINDILQSTALKSYLPPTSKTANQPPVFSANHSTQEILSIMAKAKGLEIPAVSMSLPTKVLNTHRKSLNLVDTPLSFDRKDSENVLNLPKDAHGDLDCRKLVEHLNECPTLHDQADILYILHIVKGPDWDTELNGQYGVTVHCLLNELYRKAGLNQEWGLIRYISGILKKRVEVLAEACTDLLSHHKQLTVGLPPEPREKIITTPLPPEELTDLIYEASGQDISIAVLTQEIIMYLAMYVRSQPSLFMEMLRLRIGLIIQVMATELARSLKCSGEEASESLMNLSPFDMKNLLHHILSGKEFGVERSLRPVDSSSSSPAISIHEMGHSGATKTGRSGITKLKSEMKQFFHEGHSMSSSMFASTRGSTPPSPTSTSPTGSDRDISWGDRKGQWLRRRRLDGAINRVPVGFYEKVWKILQKCHGLSIDGYVLPSSTTREMTPCEIKFAVHVESVLNHVPQPEYRQLLVEAILVLTFLSDIEVNSIGGIIHVDRIVHMANDLFLQELKSFGATGGILEKDIATGICHFFYDSAPSGAYGTMTYLTKAIIIYLQDFLPSTGCVMQ</sequence>
<feature type="compositionally biased region" description="Polar residues" evidence="20">
    <location>
        <begin position="549"/>
        <end position="559"/>
    </location>
</feature>
<evidence type="ECO:0000256" key="14">
    <source>
        <dbReference type="ARBA" id="ARBA00023224"/>
    </source>
</evidence>
<dbReference type="Pfam" id="PF26574">
    <property type="entry name" value="GAIN_ADGRG2"/>
    <property type="match status" value="1"/>
</dbReference>
<dbReference type="PANTHER" id="PTHR10749">
    <property type="entry name" value="PHOSPHORYLASE B KINASE REGULATORY SUBUNIT"/>
    <property type="match status" value="1"/>
</dbReference>
<proteinExistence type="inferred from homology"/>
<reference evidence="23" key="1">
    <citation type="submission" date="2025-08" db="UniProtKB">
        <authorList>
            <consortium name="Ensembl"/>
        </authorList>
    </citation>
    <scope>IDENTIFICATION</scope>
</reference>
<feature type="lipid moiety-binding region" description="S-farnesyl cysteine" evidence="18">
    <location>
        <position position="2009"/>
    </location>
</feature>
<dbReference type="InterPro" id="IPR012341">
    <property type="entry name" value="6hp_glycosidase-like_sf"/>
</dbReference>
<comment type="pathway">
    <text evidence="4 19">Glycan biosynthesis; glycogen metabolism.</text>
</comment>
<evidence type="ECO:0000256" key="8">
    <source>
        <dbReference type="ARBA" id="ARBA00022600"/>
    </source>
</evidence>
<evidence type="ECO:0000259" key="22">
    <source>
        <dbReference type="SMART" id="SM00159"/>
    </source>
</evidence>
<keyword evidence="6 19" id="KW-1003">Cell membrane</keyword>
<dbReference type="Pfam" id="PF00723">
    <property type="entry name" value="Glyco_hydro_15"/>
    <property type="match status" value="1"/>
</dbReference>
<evidence type="ECO:0000256" key="17">
    <source>
        <dbReference type="ARBA" id="ARBA00023289"/>
    </source>
</evidence>
<dbReference type="GO" id="GO:0005977">
    <property type="term" value="P:glycogen metabolic process"/>
    <property type="evidence" value="ECO:0007669"/>
    <property type="project" value="UniProtKB-UniPathway"/>
</dbReference>
<dbReference type="SUPFAM" id="SSF48208">
    <property type="entry name" value="Six-hairpin glycosidases"/>
    <property type="match status" value="1"/>
</dbReference>
<dbReference type="Pfam" id="PF19292">
    <property type="entry name" value="KPBB_C"/>
    <property type="match status" value="1"/>
</dbReference>
<dbReference type="InterPro" id="IPR013320">
    <property type="entry name" value="ConA-like_dom_sf"/>
</dbReference>
<keyword evidence="8 19" id="KW-0321">Glycogen metabolism</keyword>
<evidence type="ECO:0000256" key="7">
    <source>
        <dbReference type="ARBA" id="ARBA00022553"/>
    </source>
</evidence>
<feature type="region of interest" description="Disordered" evidence="20">
    <location>
        <begin position="514"/>
        <end position="559"/>
    </location>
</feature>
<keyword evidence="17 18" id="KW-0636">Prenylation</keyword>
<dbReference type="SUPFAM" id="SSF49899">
    <property type="entry name" value="Concanavalin A-like lectins/glucanases"/>
    <property type="match status" value="1"/>
</dbReference>
<feature type="region of interest" description="Disordered" evidence="20">
    <location>
        <begin position="609"/>
        <end position="635"/>
    </location>
</feature>
<evidence type="ECO:0000256" key="10">
    <source>
        <dbReference type="ARBA" id="ARBA00023040"/>
    </source>
</evidence>
<evidence type="ECO:0000256" key="21">
    <source>
        <dbReference type="SAM" id="SignalP"/>
    </source>
</evidence>
<feature type="region of interest" description="Disordered" evidence="20">
    <location>
        <begin position="671"/>
        <end position="695"/>
    </location>
</feature>
<keyword evidence="11 19" id="KW-0472">Membrane</keyword>
<keyword evidence="9 19" id="KW-0112">Calmodulin-binding</keyword>
<dbReference type="UniPathway" id="UPA00163"/>
<feature type="region of interest" description="Disordered" evidence="20">
    <location>
        <begin position="1808"/>
        <end position="1837"/>
    </location>
</feature>
<dbReference type="InterPro" id="IPR058857">
    <property type="entry name" value="GAIN_ADGRG2/6"/>
</dbReference>
<keyword evidence="10" id="KW-0297">G-protein coupled receptor</keyword>
<keyword evidence="7" id="KW-0597">Phosphoprotein</keyword>
<keyword evidence="13" id="KW-0325">Glycoprotein</keyword>
<evidence type="ECO:0000256" key="20">
    <source>
        <dbReference type="SAM" id="MobiDB-lite"/>
    </source>
</evidence>
<evidence type="ECO:0000256" key="1">
    <source>
        <dbReference type="ARBA" id="ARBA00002837"/>
    </source>
</evidence>
<dbReference type="Pfam" id="PF13385">
    <property type="entry name" value="Laminin_G_3"/>
    <property type="match status" value="1"/>
</dbReference>
<keyword evidence="21" id="KW-0732">Signal</keyword>
<dbReference type="GO" id="GO:0005886">
    <property type="term" value="C:plasma membrane"/>
    <property type="evidence" value="ECO:0007669"/>
    <property type="project" value="UniProtKB-SubCell"/>
</dbReference>
<evidence type="ECO:0000256" key="18">
    <source>
        <dbReference type="PIRSR" id="PIRSR608734-50"/>
    </source>
</evidence>
<dbReference type="Pfam" id="PF26152">
    <property type="entry name" value="ADGRG2_N"/>
    <property type="match status" value="1"/>
</dbReference>
<feature type="signal peptide" evidence="21">
    <location>
        <begin position="1"/>
        <end position="22"/>
    </location>
</feature>
<dbReference type="GO" id="GO:0005516">
    <property type="term" value="F:calmodulin binding"/>
    <property type="evidence" value="ECO:0007669"/>
    <property type="project" value="UniProtKB-KW"/>
</dbReference>
<dbReference type="Gene3D" id="1.50.10.10">
    <property type="match status" value="1"/>
</dbReference>
<comment type="similarity">
    <text evidence="5 19">Belongs to the phosphorylase b kinase regulatory chain family.</text>
</comment>
<evidence type="ECO:0000313" key="24">
    <source>
        <dbReference type="Proteomes" id="UP000694521"/>
    </source>
</evidence>
<dbReference type="Proteomes" id="UP000694521">
    <property type="component" value="Unplaced"/>
</dbReference>
<evidence type="ECO:0000256" key="4">
    <source>
        <dbReference type="ARBA" id="ARBA00005131"/>
    </source>
</evidence>
<evidence type="ECO:0000256" key="5">
    <source>
        <dbReference type="ARBA" id="ARBA00007128"/>
    </source>
</evidence>
<dbReference type="InterPro" id="IPR045583">
    <property type="entry name" value="KPBA/B_C"/>
</dbReference>
<comment type="subcellular location">
    <subcellularLocation>
        <location evidence="2 19">Cell membrane</location>
        <topology evidence="2 19">Lipid-anchor</topology>
        <orientation evidence="2 19">Cytoplasmic side</orientation>
    </subcellularLocation>
    <subcellularLocation>
        <location evidence="3">Cell membrane</location>
        <topology evidence="3">Multi-pass membrane protein</topology>
    </subcellularLocation>
</comment>
<protein>
    <recommendedName>
        <fullName evidence="19">Phosphorylase b kinase regulatory subunit</fullName>
    </recommendedName>
</protein>
<evidence type="ECO:0000256" key="2">
    <source>
        <dbReference type="ARBA" id="ARBA00004342"/>
    </source>
</evidence>
<evidence type="ECO:0000256" key="15">
    <source>
        <dbReference type="ARBA" id="ARBA00023277"/>
    </source>
</evidence>
<evidence type="ECO:0000313" key="23">
    <source>
        <dbReference type="Ensembl" id="ENSACDP00005004034.1"/>
    </source>
</evidence>
<keyword evidence="24" id="KW-1185">Reference proteome</keyword>
<keyword evidence="16 18" id="KW-0449">Lipoprotein</keyword>
<dbReference type="SMART" id="SM00159">
    <property type="entry name" value="PTX"/>
    <property type="match status" value="1"/>
</dbReference>
<comment type="PTM">
    <text evidence="18">Although the final Cys may be farnesylated, the terminal tripeptide is probably not removed, and the C-terminus is not methylated.</text>
</comment>
<evidence type="ECO:0000256" key="16">
    <source>
        <dbReference type="ARBA" id="ARBA00023288"/>
    </source>
</evidence>
<accession>A0A8B9DBS9</accession>
<dbReference type="InterPro" id="IPR011613">
    <property type="entry name" value="GH15-like"/>
</dbReference>
<dbReference type="FunFam" id="1.50.10.10:FF:000004">
    <property type="entry name" value="Phosphorylase b kinase regulatory subunit"/>
    <property type="match status" value="1"/>
</dbReference>
<evidence type="ECO:0000256" key="12">
    <source>
        <dbReference type="ARBA" id="ARBA00023170"/>
    </source>
</evidence>
<evidence type="ECO:0000256" key="3">
    <source>
        <dbReference type="ARBA" id="ARBA00004651"/>
    </source>
</evidence>
<evidence type="ECO:0000256" key="19">
    <source>
        <dbReference type="RuleBase" id="RU364123"/>
    </source>
</evidence>
<keyword evidence="15 19" id="KW-0119">Carbohydrate metabolism</keyword>
<feature type="compositionally biased region" description="Low complexity" evidence="20">
    <location>
        <begin position="514"/>
        <end position="548"/>
    </location>
</feature>
<evidence type="ECO:0000256" key="9">
    <source>
        <dbReference type="ARBA" id="ARBA00022860"/>
    </source>
</evidence>
<evidence type="ECO:0000256" key="6">
    <source>
        <dbReference type="ARBA" id="ARBA00022475"/>
    </source>
</evidence>
<dbReference type="Gene3D" id="2.60.120.200">
    <property type="match status" value="1"/>
</dbReference>
<feature type="chain" id="PRO_5034683664" description="Phosphorylase b kinase regulatory subunit" evidence="21">
    <location>
        <begin position="23"/>
        <end position="2012"/>
    </location>
</feature>
<dbReference type="GO" id="GO:0005964">
    <property type="term" value="C:phosphorylase kinase complex"/>
    <property type="evidence" value="ECO:0007669"/>
    <property type="project" value="TreeGrafter"/>
</dbReference>
<dbReference type="InterPro" id="IPR001759">
    <property type="entry name" value="PTX_dom"/>
</dbReference>
<evidence type="ECO:0000256" key="13">
    <source>
        <dbReference type="ARBA" id="ARBA00023180"/>
    </source>
</evidence>
<feature type="compositionally biased region" description="Low complexity" evidence="20">
    <location>
        <begin position="1813"/>
        <end position="1829"/>
    </location>
</feature>
<organism evidence="23 24">
    <name type="scientific">Anser cygnoides</name>
    <name type="common">Swan goose</name>
    <dbReference type="NCBI Taxonomy" id="8845"/>
    <lineage>
        <taxon>Eukaryota</taxon>
        <taxon>Metazoa</taxon>
        <taxon>Chordata</taxon>
        <taxon>Craniata</taxon>
        <taxon>Vertebrata</taxon>
        <taxon>Euteleostomi</taxon>
        <taxon>Archelosauria</taxon>
        <taxon>Archosauria</taxon>
        <taxon>Dinosauria</taxon>
        <taxon>Saurischia</taxon>
        <taxon>Theropoda</taxon>
        <taxon>Coelurosauria</taxon>
        <taxon>Aves</taxon>
        <taxon>Neognathae</taxon>
        <taxon>Galloanserae</taxon>
        <taxon>Anseriformes</taxon>
        <taxon>Anatidae</taxon>
        <taxon>Anserinae</taxon>
        <taxon>Anser</taxon>
    </lineage>
</organism>
<comment type="function">
    <text evidence="1">Phosphorylase b kinase catalyzes the phosphorylation of serine in certain substrates, including troponin I. The alpha chain may bind calmodulin.</text>
</comment>